<evidence type="ECO:0000256" key="8">
    <source>
        <dbReference type="ARBA" id="ARBA00022989"/>
    </source>
</evidence>
<dbReference type="GO" id="GO:0005743">
    <property type="term" value="C:mitochondrial inner membrane"/>
    <property type="evidence" value="ECO:0007669"/>
    <property type="project" value="UniProtKB-SubCell"/>
</dbReference>
<dbReference type="InParanoid" id="A0A1D2VIQ3"/>
<protein>
    <recommendedName>
        <fullName evidence="14">Magnesium transporter</fullName>
    </recommendedName>
</protein>
<dbReference type="Proteomes" id="UP000095038">
    <property type="component" value="Unassembled WGS sequence"/>
</dbReference>
<dbReference type="PANTHER" id="PTHR13890">
    <property type="entry name" value="RNA SPLICING PROTEIN MRS2, MITOCHONDRIAL"/>
    <property type="match status" value="1"/>
</dbReference>
<dbReference type="GeneID" id="30966700"/>
<organism evidence="15 16">
    <name type="scientific">Ascoidea rubescens DSM 1968</name>
    <dbReference type="NCBI Taxonomy" id="1344418"/>
    <lineage>
        <taxon>Eukaryota</taxon>
        <taxon>Fungi</taxon>
        <taxon>Dikarya</taxon>
        <taxon>Ascomycota</taxon>
        <taxon>Saccharomycotina</taxon>
        <taxon>Saccharomycetes</taxon>
        <taxon>Ascoideaceae</taxon>
        <taxon>Ascoidea</taxon>
    </lineage>
</organism>
<feature type="transmembrane region" description="Helical" evidence="14">
    <location>
        <begin position="399"/>
        <end position="423"/>
    </location>
</feature>
<dbReference type="InterPro" id="IPR039204">
    <property type="entry name" value="MRS2-like"/>
</dbReference>
<keyword evidence="4 14" id="KW-0812">Transmembrane</keyword>
<dbReference type="FunCoup" id="A0A1D2VIQ3">
    <property type="interactions" value="328"/>
</dbReference>
<dbReference type="AlphaFoldDB" id="A0A1D2VIQ3"/>
<dbReference type="Gene3D" id="2.40.128.330">
    <property type="match status" value="1"/>
</dbReference>
<dbReference type="GO" id="GO:0045016">
    <property type="term" value="P:mitochondrial magnesium ion transmembrane transport"/>
    <property type="evidence" value="ECO:0007669"/>
    <property type="project" value="EnsemblFungi"/>
</dbReference>
<dbReference type="FunFam" id="2.40.128.330:FF:000002">
    <property type="entry name" value="Inner membrane magnesium transporter mrs2"/>
    <property type="match status" value="1"/>
</dbReference>
<dbReference type="EMBL" id="KV454479">
    <property type="protein sequence ID" value="ODV61430.1"/>
    <property type="molecule type" value="Genomic_DNA"/>
</dbReference>
<dbReference type="PANTHER" id="PTHR13890:SF0">
    <property type="entry name" value="MAGNESIUM TRANSPORTER MRS2 HOMOLOG, MITOCHONDRIAL"/>
    <property type="match status" value="1"/>
</dbReference>
<evidence type="ECO:0000256" key="13">
    <source>
        <dbReference type="ARBA" id="ARBA00038721"/>
    </source>
</evidence>
<keyword evidence="5 14" id="KW-0999">Mitochondrion inner membrane</keyword>
<keyword evidence="10" id="KW-0496">Mitochondrion</keyword>
<keyword evidence="7" id="KW-0809">Transit peptide</keyword>
<dbReference type="CDD" id="cd12823">
    <property type="entry name" value="Mrs2_Mfm1p-like"/>
    <property type="match status" value="1"/>
</dbReference>
<comment type="similarity">
    <text evidence="2 14">Belongs to the CorA metal ion transporter (MIT) (TC 1.A.35) family.</text>
</comment>
<evidence type="ECO:0000313" key="15">
    <source>
        <dbReference type="EMBL" id="ODV61430.1"/>
    </source>
</evidence>
<keyword evidence="8 14" id="KW-1133">Transmembrane helix</keyword>
<comment type="subunit">
    <text evidence="13">Forms homooligomers. Interacts with MRS2.</text>
</comment>
<evidence type="ECO:0000256" key="4">
    <source>
        <dbReference type="ARBA" id="ARBA00022692"/>
    </source>
</evidence>
<evidence type="ECO:0000313" key="16">
    <source>
        <dbReference type="Proteomes" id="UP000095038"/>
    </source>
</evidence>
<evidence type="ECO:0000256" key="12">
    <source>
        <dbReference type="ARBA" id="ARBA00037564"/>
    </source>
</evidence>
<dbReference type="RefSeq" id="XP_020047737.1">
    <property type="nucleotide sequence ID" value="XM_020193064.1"/>
</dbReference>
<evidence type="ECO:0000256" key="14">
    <source>
        <dbReference type="RuleBase" id="RU366042"/>
    </source>
</evidence>
<keyword evidence="9 14" id="KW-0406">Ion transport</keyword>
<dbReference type="GO" id="GO:0015095">
    <property type="term" value="F:magnesium ion transmembrane transporter activity"/>
    <property type="evidence" value="ECO:0007669"/>
    <property type="project" value="EnsemblFungi"/>
</dbReference>
<feature type="transmembrane region" description="Helical" evidence="14">
    <location>
        <begin position="365"/>
        <end position="387"/>
    </location>
</feature>
<accession>A0A1D2VIQ3</accession>
<evidence type="ECO:0000256" key="3">
    <source>
        <dbReference type="ARBA" id="ARBA00022448"/>
    </source>
</evidence>
<dbReference type="Pfam" id="PF22099">
    <property type="entry name" value="MRS2-like"/>
    <property type="match status" value="1"/>
</dbReference>
<name>A0A1D2VIQ3_9ASCO</name>
<evidence type="ECO:0000256" key="2">
    <source>
        <dbReference type="ARBA" id="ARBA00009765"/>
    </source>
</evidence>
<evidence type="ECO:0000256" key="1">
    <source>
        <dbReference type="ARBA" id="ARBA00004448"/>
    </source>
</evidence>
<reference evidence="16" key="1">
    <citation type="submission" date="2016-05" db="EMBL/GenBank/DDBJ databases">
        <title>Comparative genomics of biotechnologically important yeasts.</title>
        <authorList>
            <consortium name="DOE Joint Genome Institute"/>
            <person name="Riley R."/>
            <person name="Haridas S."/>
            <person name="Wolfe K.H."/>
            <person name="Lopes M.R."/>
            <person name="Hittinger C.T."/>
            <person name="Goker M."/>
            <person name="Salamov A."/>
            <person name="Wisecaver J."/>
            <person name="Long T.M."/>
            <person name="Aerts A.L."/>
            <person name="Barry K."/>
            <person name="Choi C."/>
            <person name="Clum A."/>
            <person name="Coughlan A.Y."/>
            <person name="Deshpande S."/>
            <person name="Douglass A.P."/>
            <person name="Hanson S.J."/>
            <person name="Klenk H.-P."/>
            <person name="Labutti K."/>
            <person name="Lapidus A."/>
            <person name="Lindquist E."/>
            <person name="Lipzen A."/>
            <person name="Meier-Kolthoff J.P."/>
            <person name="Ohm R.A."/>
            <person name="Otillar R.P."/>
            <person name="Pangilinan J."/>
            <person name="Peng Y."/>
            <person name="Rokas A."/>
            <person name="Rosa C.A."/>
            <person name="Scheuner C."/>
            <person name="Sibirny A.A."/>
            <person name="Slot J.C."/>
            <person name="Stielow J.B."/>
            <person name="Sun H."/>
            <person name="Kurtzman C.P."/>
            <person name="Blackwell M."/>
            <person name="Grigoriev I.V."/>
            <person name="Jeffries T.W."/>
        </authorList>
    </citation>
    <scope>NUCLEOTIDE SEQUENCE [LARGE SCALE GENOMIC DNA]</scope>
    <source>
        <strain evidence="16">DSM 1968</strain>
    </source>
</reference>
<dbReference type="OrthoDB" id="10251508at2759"/>
<evidence type="ECO:0000256" key="11">
    <source>
        <dbReference type="ARBA" id="ARBA00023136"/>
    </source>
</evidence>
<evidence type="ECO:0000256" key="9">
    <source>
        <dbReference type="ARBA" id="ARBA00023065"/>
    </source>
</evidence>
<sequence>MLLISGKAVILSSKSLAPSRLIHLSSLPSRINSLITPRLRYSKYNNNLFPFKQKPQFKSKFLFNNVRHNSVRDNSTSHNDSDFSNSDLNKLLEKNLIHRPSFSSSYSAYSPSSNTIRSTIFNRYGNVITLSTNLQRSDLMTKYNLLPRDIRKIDYKATHQTNMVPSILVRGDLILINLLNIRVLIKSDTVILFESMGLSNSHSRNLLLYDLQNKLQSKDSRLPYEIRALEAIFISVISNLDSEMKINRTVIKGVLSDLENHIDSENLRYLLIQNKKLSNFYQKAKLIRDVIDDILDDDEVLSSLYLTNPRTNIEDHAEVEMLLETYFKHCDEIVQIVETLMSNVKTTEEIINIILDTNRNQLMLLGLRFAIGLLSLASIIYVASLYGMNLENFIEESSFGFSLVVGLSSFALLVLFVYSLRGLNKLEKITMMRAKHSYK</sequence>
<dbReference type="STRING" id="1344418.A0A1D2VIQ3"/>
<comment type="function">
    <text evidence="12">Mitochondrial inner membrane magnesium transporter required for mitochondrial magnesium homeostasis. Modulates the conductance of the MRS2 channel. Involved in the splicing of mRNA group II introns in mitochondria by affecting mitochondrial magnesium concentrations, which are critical for group II intron splicing.</text>
</comment>
<dbReference type="Gene3D" id="1.20.58.340">
    <property type="entry name" value="Magnesium transport protein CorA, transmembrane region"/>
    <property type="match status" value="1"/>
</dbReference>
<comment type="subcellular location">
    <subcellularLocation>
        <location evidence="1 14">Mitochondrion inner membrane</location>
        <topology evidence="1 14">Multi-pass membrane protein</topology>
    </subcellularLocation>
</comment>
<keyword evidence="6 14" id="KW-0460">Magnesium</keyword>
<keyword evidence="3 14" id="KW-0813">Transport</keyword>
<keyword evidence="16" id="KW-1185">Reference proteome</keyword>
<evidence type="ECO:0000256" key="7">
    <source>
        <dbReference type="ARBA" id="ARBA00022946"/>
    </source>
</evidence>
<evidence type="ECO:0000256" key="10">
    <source>
        <dbReference type="ARBA" id="ARBA00023128"/>
    </source>
</evidence>
<evidence type="ECO:0000256" key="5">
    <source>
        <dbReference type="ARBA" id="ARBA00022792"/>
    </source>
</evidence>
<proteinExistence type="inferred from homology"/>
<evidence type="ECO:0000256" key="6">
    <source>
        <dbReference type="ARBA" id="ARBA00022842"/>
    </source>
</evidence>
<gene>
    <name evidence="15" type="ORF">ASCRUDRAFT_75448</name>
</gene>
<keyword evidence="11 14" id="KW-0472">Membrane</keyword>